<comment type="caution">
    <text evidence="1">The sequence shown here is derived from an EMBL/GenBank/DDBJ whole genome shotgun (WGS) entry which is preliminary data.</text>
</comment>
<gene>
    <name evidence="1" type="ORF">C4D60_Mb04t38900</name>
</gene>
<evidence type="ECO:0000313" key="1">
    <source>
        <dbReference type="EMBL" id="THU74960.1"/>
    </source>
</evidence>
<dbReference type="AlphaFoldDB" id="A0A4S8KHU8"/>
<keyword evidence="2" id="KW-1185">Reference proteome</keyword>
<reference evidence="1 2" key="1">
    <citation type="journal article" date="2019" name="Nat. Plants">
        <title>Genome sequencing of Musa balbisiana reveals subgenome evolution and function divergence in polyploid bananas.</title>
        <authorList>
            <person name="Yao X."/>
        </authorList>
    </citation>
    <scope>NUCLEOTIDE SEQUENCE [LARGE SCALE GENOMIC DNA]</scope>
    <source>
        <strain evidence="2">cv. DH-PKW</strain>
        <tissue evidence="1">Leaves</tissue>
    </source>
</reference>
<accession>A0A4S8KHU8</accession>
<evidence type="ECO:0000313" key="2">
    <source>
        <dbReference type="Proteomes" id="UP000317650"/>
    </source>
</evidence>
<protein>
    <submittedName>
        <fullName evidence="1">Uncharacterized protein</fullName>
    </submittedName>
</protein>
<proteinExistence type="predicted"/>
<name>A0A4S8KHU8_MUSBA</name>
<dbReference type="EMBL" id="PYDT01000001">
    <property type="protein sequence ID" value="THU74960.1"/>
    <property type="molecule type" value="Genomic_DNA"/>
</dbReference>
<dbReference type="Proteomes" id="UP000317650">
    <property type="component" value="Chromosome 4"/>
</dbReference>
<sequence>MELAHERCVGGPQELSLSGSLSPLPLPLVHAPVGPKALCPSVGRVLILRVHNQAKNPCICYDTISCNLVGGSVERKAPKELDSQVLKKDIPKDKKL</sequence>
<organism evidence="1 2">
    <name type="scientific">Musa balbisiana</name>
    <name type="common">Banana</name>
    <dbReference type="NCBI Taxonomy" id="52838"/>
    <lineage>
        <taxon>Eukaryota</taxon>
        <taxon>Viridiplantae</taxon>
        <taxon>Streptophyta</taxon>
        <taxon>Embryophyta</taxon>
        <taxon>Tracheophyta</taxon>
        <taxon>Spermatophyta</taxon>
        <taxon>Magnoliopsida</taxon>
        <taxon>Liliopsida</taxon>
        <taxon>Zingiberales</taxon>
        <taxon>Musaceae</taxon>
        <taxon>Musa</taxon>
    </lineage>
</organism>